<sequence>MLYVKLTLRNLTHSIKEYTLFMATMIMSMTLMYAFFSLALSNRILSIFYTFYSFLPIAIFASIGVTLVLGWMIIYITDFIMKKRSREFGLYLLSGMKRSSVALMFSAEQLIMGAIALVIGCILGMILSQALEAILFQVFGQDYHFVLSFSLQAFLLTLGCFVLIYILEVIREIRLIHRCTLKELFYRKDEHTTIHVSKTKSVLCFIAGAICMGVCICIVYIFYCSLKDSSMRGDINSMMLSILMMILSIYLIYQGISQVVMLFLQRWKQKKYKGNMMFLSAQLCTKIKRNRFVLATISVLTILIISLMIMSMQLKNVYDRKIKEEIPFDIMAYSSETLNEDVLYDYLSKHDMSYQDHFYQIYHSDAINENLRNALFDTPFDYPGVKTYIIKESDVQALLKIKGYDPLKPLSEHQYGLLVTPELKKHMEAFMKQGEVEANNQKLSCAYIESSRIGQAVYVDYYLILPDAYVENCTVKANVLVMNVNGTIPDTLYEETQTILDTHEDGIYLYRVKPYYIKDQLSVYTMVIFALLYVSMIAVCILATIIATQQLSDMNEQKETYHMMWKMGCDKKAIKKLLFQQVSFYFFIPLILPCLYLPFVIYGIDVFFSLLVYDVPTMTFSILAPIIFLLIYGCYFILTYQSCKRSMEG</sequence>
<feature type="transmembrane region" description="Helical" evidence="6">
    <location>
        <begin position="521"/>
        <end position="548"/>
    </location>
</feature>
<dbReference type="InterPro" id="IPR027022">
    <property type="entry name" value="ABC_permease_BceB-typ"/>
</dbReference>
<feature type="transmembrane region" description="Helical" evidence="6">
    <location>
        <begin position="146"/>
        <end position="167"/>
    </location>
</feature>
<dbReference type="Pfam" id="PF02687">
    <property type="entry name" value="FtsX"/>
    <property type="match status" value="1"/>
</dbReference>
<evidence type="ECO:0000259" key="7">
    <source>
        <dbReference type="Pfam" id="PF02687"/>
    </source>
</evidence>
<gene>
    <name evidence="8" type="ORF">H9Q80_01065</name>
</gene>
<dbReference type="PANTHER" id="PTHR46795">
    <property type="entry name" value="ABC TRANSPORTER PERMEASE-RELATED-RELATED"/>
    <property type="match status" value="1"/>
</dbReference>
<feature type="domain" description="ABC3 transporter permease C-terminal" evidence="7">
    <location>
        <begin position="59"/>
        <end position="170"/>
    </location>
</feature>
<proteinExistence type="inferred from homology"/>
<evidence type="ECO:0000313" key="8">
    <source>
        <dbReference type="EMBL" id="QNM12581.1"/>
    </source>
</evidence>
<keyword evidence="4 6" id="KW-1133">Transmembrane helix</keyword>
<evidence type="ECO:0000256" key="4">
    <source>
        <dbReference type="ARBA" id="ARBA00022989"/>
    </source>
</evidence>
<comment type="subcellular location">
    <subcellularLocation>
        <location evidence="1 6">Cell membrane</location>
        <topology evidence="1 6">Multi-pass membrane protein</topology>
    </subcellularLocation>
</comment>
<evidence type="ECO:0000256" key="5">
    <source>
        <dbReference type="ARBA" id="ARBA00023136"/>
    </source>
</evidence>
<feature type="transmembrane region" description="Helical" evidence="6">
    <location>
        <begin position="584"/>
        <end position="612"/>
    </location>
</feature>
<evidence type="ECO:0000256" key="3">
    <source>
        <dbReference type="ARBA" id="ARBA00022692"/>
    </source>
</evidence>
<keyword evidence="3 6" id="KW-0812">Transmembrane</keyword>
<evidence type="ECO:0000256" key="1">
    <source>
        <dbReference type="ARBA" id="ARBA00004651"/>
    </source>
</evidence>
<dbReference type="PIRSF" id="PIRSF018968">
    <property type="entry name" value="ABC_permease_BceB"/>
    <property type="match status" value="1"/>
</dbReference>
<protein>
    <submittedName>
        <fullName evidence="8">ABC transporter permease</fullName>
    </submittedName>
</protein>
<keyword evidence="6" id="KW-0813">Transport</keyword>
<dbReference type="GO" id="GO:0055085">
    <property type="term" value="P:transmembrane transport"/>
    <property type="evidence" value="ECO:0007669"/>
    <property type="project" value="UniProtKB-UniRule"/>
</dbReference>
<accession>A0A7G9GP49</accession>
<dbReference type="Proteomes" id="UP000515856">
    <property type="component" value="Chromosome"/>
</dbReference>
<dbReference type="InterPro" id="IPR003838">
    <property type="entry name" value="ABC3_permease_C"/>
</dbReference>
<comment type="similarity">
    <text evidence="6">Belongs to the ABC-4 integral membrane protein family.</text>
</comment>
<keyword evidence="5 6" id="KW-0472">Membrane</keyword>
<organism evidence="8 9">
    <name type="scientific">[Eubacterium] hominis</name>
    <dbReference type="NCBI Taxonomy" id="2764325"/>
    <lineage>
        <taxon>Bacteria</taxon>
        <taxon>Bacillati</taxon>
        <taxon>Bacillota</taxon>
        <taxon>Erysipelotrichia</taxon>
        <taxon>Erysipelotrichales</taxon>
        <taxon>Erysipelotrichaceae</taxon>
        <taxon>Amedibacillus</taxon>
    </lineage>
</organism>
<dbReference type="InterPro" id="IPR052536">
    <property type="entry name" value="ABC-4_Integral_Memb_Prot"/>
</dbReference>
<dbReference type="GO" id="GO:0005886">
    <property type="term" value="C:plasma membrane"/>
    <property type="evidence" value="ECO:0007669"/>
    <property type="project" value="UniProtKB-SubCell"/>
</dbReference>
<dbReference type="RefSeq" id="WP_158552707.1">
    <property type="nucleotide sequence ID" value="NZ_CP060636.1"/>
</dbReference>
<dbReference type="EMBL" id="CP060636">
    <property type="protein sequence ID" value="QNM12581.1"/>
    <property type="molecule type" value="Genomic_DNA"/>
</dbReference>
<feature type="transmembrane region" description="Helical" evidence="6">
    <location>
        <begin position="52"/>
        <end position="80"/>
    </location>
</feature>
<evidence type="ECO:0000256" key="2">
    <source>
        <dbReference type="ARBA" id="ARBA00022475"/>
    </source>
</evidence>
<reference evidence="8 9" key="1">
    <citation type="submission" date="2020-08" db="EMBL/GenBank/DDBJ databases">
        <authorList>
            <person name="Liu C."/>
            <person name="Sun Q."/>
        </authorList>
    </citation>
    <scope>NUCLEOTIDE SEQUENCE [LARGE SCALE GENOMIC DNA]</scope>
    <source>
        <strain evidence="8 9">NSJ-61</strain>
    </source>
</reference>
<evidence type="ECO:0000256" key="6">
    <source>
        <dbReference type="PIRNR" id="PIRNR018968"/>
    </source>
</evidence>
<keyword evidence="2 6" id="KW-1003">Cell membrane</keyword>
<dbReference type="PANTHER" id="PTHR46795:SF3">
    <property type="entry name" value="ABC TRANSPORTER PERMEASE"/>
    <property type="match status" value="1"/>
</dbReference>
<name>A0A7G9GP49_9FIRM</name>
<dbReference type="AlphaFoldDB" id="A0A7G9GP49"/>
<feature type="transmembrane region" description="Helical" evidence="6">
    <location>
        <begin position="618"/>
        <end position="638"/>
    </location>
</feature>
<evidence type="ECO:0000313" key="9">
    <source>
        <dbReference type="Proteomes" id="UP000515856"/>
    </source>
</evidence>
<keyword evidence="9" id="KW-1185">Reference proteome</keyword>
<feature type="transmembrane region" description="Helical" evidence="6">
    <location>
        <begin position="202"/>
        <end position="222"/>
    </location>
</feature>
<feature type="transmembrane region" description="Helical" evidence="6">
    <location>
        <begin position="292"/>
        <end position="312"/>
    </location>
</feature>
<dbReference type="KEGG" id="ehn:H9Q80_01065"/>
<feature type="transmembrane region" description="Helical" evidence="6">
    <location>
        <begin position="242"/>
        <end position="264"/>
    </location>
</feature>
<feature type="transmembrane region" description="Helical" evidence="6">
    <location>
        <begin position="101"/>
        <end position="126"/>
    </location>
</feature>
<feature type="transmembrane region" description="Helical" evidence="6">
    <location>
        <begin position="20"/>
        <end position="40"/>
    </location>
</feature>